<sequence>MWEAQDSQEDAGSSVLTESSSSILTEDIPVAEYRCDVMRLLSWFVDGQDGKIKPSEYRSELGLSLKERYDRLVDLSKRKPMPLNEYTTSSTFSVLPSALVFQNFVPAQTYKVNVRITNLLHVSNVPWFLVLKACFFKKKENKIPP</sequence>
<dbReference type="RefSeq" id="XP_026680964.1">
    <property type="nucleotide sequence ID" value="XM_026825163.1"/>
</dbReference>
<keyword evidence="1" id="KW-1185">Reference proteome</keyword>
<dbReference type="PaxDb" id="121845-A0A3Q0IXL5"/>
<organism evidence="1 2">
    <name type="scientific">Diaphorina citri</name>
    <name type="common">Asian citrus psyllid</name>
    <dbReference type="NCBI Taxonomy" id="121845"/>
    <lineage>
        <taxon>Eukaryota</taxon>
        <taxon>Metazoa</taxon>
        <taxon>Ecdysozoa</taxon>
        <taxon>Arthropoda</taxon>
        <taxon>Hexapoda</taxon>
        <taxon>Insecta</taxon>
        <taxon>Pterygota</taxon>
        <taxon>Neoptera</taxon>
        <taxon>Paraneoptera</taxon>
        <taxon>Hemiptera</taxon>
        <taxon>Sternorrhyncha</taxon>
        <taxon>Psylloidea</taxon>
        <taxon>Psyllidae</taxon>
        <taxon>Diaphorininae</taxon>
        <taxon>Diaphorina</taxon>
    </lineage>
</organism>
<evidence type="ECO:0000313" key="2">
    <source>
        <dbReference type="RefSeq" id="XP_026680964.1"/>
    </source>
</evidence>
<gene>
    <name evidence="2" type="primary">LOC113468335</name>
</gene>
<evidence type="ECO:0000313" key="1">
    <source>
        <dbReference type="Proteomes" id="UP000079169"/>
    </source>
</evidence>
<name>A0A3Q0IXL5_DIACI</name>
<reference evidence="2" key="1">
    <citation type="submission" date="2025-08" db="UniProtKB">
        <authorList>
            <consortium name="RefSeq"/>
        </authorList>
    </citation>
    <scope>IDENTIFICATION</scope>
</reference>
<dbReference type="KEGG" id="dci:113468335"/>
<dbReference type="AlphaFoldDB" id="A0A3Q0IXL5"/>
<dbReference type="Proteomes" id="UP000079169">
    <property type="component" value="Unplaced"/>
</dbReference>
<proteinExistence type="predicted"/>
<protein>
    <submittedName>
        <fullName evidence="2">Uncharacterized protein LOC113468335</fullName>
    </submittedName>
</protein>
<dbReference type="GeneID" id="113468335"/>
<accession>A0A3Q0IXL5</accession>